<dbReference type="STRING" id="10195.A0A3M7QDM5"/>
<evidence type="ECO:0000256" key="6">
    <source>
        <dbReference type="ARBA" id="ARBA00022989"/>
    </source>
</evidence>
<dbReference type="InterPro" id="IPR013769">
    <property type="entry name" value="Band3_cytoplasmic_dom"/>
</dbReference>
<dbReference type="PRINTS" id="PR01231">
    <property type="entry name" value="HCO3TRNSPORT"/>
</dbReference>
<feature type="transmembrane region" description="Helical" evidence="9">
    <location>
        <begin position="642"/>
        <end position="660"/>
    </location>
</feature>
<name>A0A3M7QDM5_BRAPC</name>
<dbReference type="InterPro" id="IPR003020">
    <property type="entry name" value="HCO3_transpt_euk"/>
</dbReference>
<dbReference type="OrthoDB" id="1735926at2759"/>
<evidence type="ECO:0000256" key="8">
    <source>
        <dbReference type="ARBA" id="ARBA00023136"/>
    </source>
</evidence>
<sequence length="991" mass="113188">MSKHIFCEVNEFHNSEWKEVARWLKYEEDVEEGGRWSKPHVATLSLHSLFELRKCLSSNPIFFDLSGENMITIIDKVLMFLVKASVLKGSDFDNVKSILMAKHIHQHEKDYKKQLDLGERKTLSIVRSISDLTKIKHENQAEIKSHSSSNGSKLTSINADAERKNVEVFEFDDAETKIQKNYSKPKDVSSQFGSLSSMSNASRHCFRANQSFLRKIPEESEAANVLVGEVDFLDYQFSIFIRLSKSAMLGDMTEVAIPTRFLFILLGPKGNIEKYREIGRSMATLLSDEIFLEVAYASKSKVQLLKGFDQFLDQLTVIPPGEWDPNMRLEPPEKTLMREERLERISQINKINESELKQPVCDIKTSEIGSELKFTGRFCGGFIDDLRRKLPWYLSDFKDGLNFQCLSSILFMYFACLAPIITFGGLLGAATDNNMSAIESLVSGAICGILFSLFSGQPLSILGSTGPVLVFEKILNNVCKQYDIDYMGFRAWVGLWMAFFLILVVCFDISAFVKYITRFTEESFAALIAFIFIQESIMQLIKVNKSHKYSNNPIIYLQNYLACSKCKNSTETNSTQCEIYKSLSDCNYAPDVFFFSVILFISTFFMAMTLKSFKFTSFLPSSFLQNLELAGTLNIRSKISDFGVIITIFLNVMIDSYLNFNTPKLAVPLKFETTISNRGWFIDPLQRVNNKWWLILIASIPALFSSILIFMDQHITAVIMNRKEHKLKKSFGYHLDLLIIAITIVINSLLGIPWFVAATVLSINNINSLRKESDSSVPGEKPKFLGVIEQRLTGVVIFSLIGSSVFLAKYLQKIPMPVLYGIFLYMGVASLNGMQFMQRLLLLLMPEKHQPDYEFLRYVRTYKVHTFTLIQILCLIVLFLIKTNKTISILFPLMVLALVGIRKLLDYVFTQKELFYLDQVLESKKKSKCELDKVMLDARRNSKNDLYSLDKYTTRVSVRDKTREPFLLNNIVSLSKNRLPPPQIVIIDTDA</sequence>
<evidence type="ECO:0000313" key="13">
    <source>
        <dbReference type="Proteomes" id="UP000276133"/>
    </source>
</evidence>
<dbReference type="AlphaFoldDB" id="A0A3M7QDM5"/>
<dbReference type="Pfam" id="PF07565">
    <property type="entry name" value="Band_3_cyto"/>
    <property type="match status" value="1"/>
</dbReference>
<feature type="transmembrane region" description="Helical" evidence="9">
    <location>
        <begin position="862"/>
        <end position="881"/>
    </location>
</feature>
<gene>
    <name evidence="12" type="ORF">BpHYR1_039686</name>
</gene>
<evidence type="ECO:0000256" key="3">
    <source>
        <dbReference type="ARBA" id="ARBA00022448"/>
    </source>
</evidence>
<evidence type="ECO:0000256" key="2">
    <source>
        <dbReference type="ARBA" id="ARBA00010993"/>
    </source>
</evidence>
<keyword evidence="4" id="KW-1003">Cell membrane</keyword>
<dbReference type="Gene3D" id="3.40.930.10">
    <property type="entry name" value="Mannitol-specific EII, Chain A"/>
    <property type="match status" value="1"/>
</dbReference>
<feature type="transmembrane region" description="Helical" evidence="9">
    <location>
        <begin position="491"/>
        <end position="512"/>
    </location>
</feature>
<dbReference type="SUPFAM" id="SSF55804">
    <property type="entry name" value="Phoshotransferase/anion transport protein"/>
    <property type="match status" value="1"/>
</dbReference>
<evidence type="ECO:0000259" key="11">
    <source>
        <dbReference type="Pfam" id="PF07565"/>
    </source>
</evidence>
<feature type="domain" description="Bicarbonate transporter-like transmembrane" evidence="10">
    <location>
        <begin position="377"/>
        <end position="920"/>
    </location>
</feature>
<proteinExistence type="inferred from homology"/>
<evidence type="ECO:0000259" key="10">
    <source>
        <dbReference type="Pfam" id="PF00955"/>
    </source>
</evidence>
<evidence type="ECO:0000256" key="7">
    <source>
        <dbReference type="ARBA" id="ARBA00023065"/>
    </source>
</evidence>
<dbReference type="Pfam" id="PF00955">
    <property type="entry name" value="HCO3_cotransp"/>
    <property type="match status" value="1"/>
</dbReference>
<feature type="transmembrane region" description="Helical" evidence="9">
    <location>
        <begin position="410"/>
        <end position="429"/>
    </location>
</feature>
<keyword evidence="7 9" id="KW-0406">Ion transport</keyword>
<comment type="caution">
    <text evidence="12">The sequence shown here is derived from an EMBL/GenBank/DDBJ whole genome shotgun (WGS) entry which is preliminary data.</text>
</comment>
<feature type="domain" description="Band 3 cytoplasmic" evidence="11">
    <location>
        <begin position="5"/>
        <end position="325"/>
    </location>
</feature>
<dbReference type="GO" id="GO:0008509">
    <property type="term" value="F:monoatomic anion transmembrane transporter activity"/>
    <property type="evidence" value="ECO:0007669"/>
    <property type="project" value="InterPro"/>
</dbReference>
<dbReference type="EMBL" id="REGN01006561">
    <property type="protein sequence ID" value="RNA09035.1"/>
    <property type="molecule type" value="Genomic_DNA"/>
</dbReference>
<keyword evidence="5 9" id="KW-0812">Transmembrane</keyword>
<keyword evidence="8 9" id="KW-0472">Membrane</keyword>
<keyword evidence="13" id="KW-1185">Reference proteome</keyword>
<feature type="transmembrane region" description="Helical" evidence="9">
    <location>
        <begin position="818"/>
        <end position="842"/>
    </location>
</feature>
<dbReference type="InterPro" id="IPR003024">
    <property type="entry name" value="Na/HCO3_transpt"/>
</dbReference>
<dbReference type="PANTHER" id="PTHR11453">
    <property type="entry name" value="ANION EXCHANGE PROTEIN"/>
    <property type="match status" value="1"/>
</dbReference>
<evidence type="ECO:0000256" key="4">
    <source>
        <dbReference type="ARBA" id="ARBA00022475"/>
    </source>
</evidence>
<evidence type="ECO:0000256" key="5">
    <source>
        <dbReference type="ARBA" id="ARBA00022692"/>
    </source>
</evidence>
<dbReference type="GO" id="GO:0016323">
    <property type="term" value="C:basolateral plasma membrane"/>
    <property type="evidence" value="ECO:0007669"/>
    <property type="project" value="UniProtKB-SubCell"/>
</dbReference>
<dbReference type="InterPro" id="IPR011531">
    <property type="entry name" value="HCO3_transpt-like_TM_dom"/>
</dbReference>
<dbReference type="NCBIfam" id="TIGR00834">
    <property type="entry name" value="ae"/>
    <property type="match status" value="1"/>
</dbReference>
<dbReference type="GO" id="GO:0051453">
    <property type="term" value="P:regulation of intracellular pH"/>
    <property type="evidence" value="ECO:0007669"/>
    <property type="project" value="TreeGrafter"/>
</dbReference>
<feature type="transmembrane region" description="Helical" evidence="9">
    <location>
        <begin position="731"/>
        <end position="756"/>
    </location>
</feature>
<dbReference type="Gene3D" id="1.10.287.570">
    <property type="entry name" value="Helical hairpin bin"/>
    <property type="match status" value="1"/>
</dbReference>
<evidence type="ECO:0000256" key="1">
    <source>
        <dbReference type="ARBA" id="ARBA00004554"/>
    </source>
</evidence>
<evidence type="ECO:0000256" key="9">
    <source>
        <dbReference type="RuleBase" id="RU362035"/>
    </source>
</evidence>
<keyword evidence="6 9" id="KW-1133">Transmembrane helix</keyword>
<feature type="transmembrane region" description="Helical" evidence="9">
    <location>
        <begin position="441"/>
        <end position="461"/>
    </location>
</feature>
<dbReference type="PANTHER" id="PTHR11453:SF36">
    <property type="entry name" value="ANION EXCHANGE PROTEIN"/>
    <property type="match status" value="1"/>
</dbReference>
<dbReference type="FunFam" id="1.10.287.570:FF:000001">
    <property type="entry name" value="Anion exchange protein"/>
    <property type="match status" value="1"/>
</dbReference>
<dbReference type="InterPro" id="IPR016152">
    <property type="entry name" value="PTrfase/Anion_transptr"/>
</dbReference>
<dbReference type="GO" id="GO:0005452">
    <property type="term" value="F:solute:inorganic anion antiporter activity"/>
    <property type="evidence" value="ECO:0007669"/>
    <property type="project" value="InterPro"/>
</dbReference>
<dbReference type="Proteomes" id="UP000276133">
    <property type="component" value="Unassembled WGS sequence"/>
</dbReference>
<accession>A0A3M7QDM5</accession>
<feature type="transmembrane region" description="Helical" evidence="9">
    <location>
        <begin position="692"/>
        <end position="711"/>
    </location>
</feature>
<comment type="subcellular location">
    <subcellularLocation>
        <location evidence="1">Basolateral cell membrane</location>
        <topology evidence="1">Multi-pass membrane protein</topology>
    </subcellularLocation>
    <subcellularLocation>
        <location evidence="9">Membrane</location>
        <topology evidence="9">Multi-pass membrane protein</topology>
    </subcellularLocation>
</comment>
<dbReference type="GO" id="GO:0008510">
    <property type="term" value="F:sodium:bicarbonate symporter activity"/>
    <property type="evidence" value="ECO:0007669"/>
    <property type="project" value="TreeGrafter"/>
</dbReference>
<feature type="transmembrane region" description="Helical" evidence="9">
    <location>
        <begin position="888"/>
        <end position="905"/>
    </location>
</feature>
<dbReference type="PRINTS" id="PR01232">
    <property type="entry name" value="NAHCO3TRSPRT"/>
</dbReference>
<feature type="transmembrane region" description="Helical" evidence="9">
    <location>
        <begin position="592"/>
        <end position="610"/>
    </location>
</feature>
<comment type="similarity">
    <text evidence="2 9">Belongs to the anion exchanger (TC 2.A.31) family.</text>
</comment>
<reference evidence="12 13" key="1">
    <citation type="journal article" date="2018" name="Sci. Rep.">
        <title>Genomic signatures of local adaptation to the degree of environmental predictability in rotifers.</title>
        <authorList>
            <person name="Franch-Gras L."/>
            <person name="Hahn C."/>
            <person name="Garcia-Roger E.M."/>
            <person name="Carmona M.J."/>
            <person name="Serra M."/>
            <person name="Gomez A."/>
        </authorList>
    </citation>
    <scope>NUCLEOTIDE SEQUENCE [LARGE SCALE GENOMIC DNA]</scope>
    <source>
        <strain evidence="12">HYR1</strain>
    </source>
</reference>
<protein>
    <recommendedName>
        <fullName evidence="9">Anion exchange protein</fullName>
    </recommendedName>
</protein>
<organism evidence="12 13">
    <name type="scientific">Brachionus plicatilis</name>
    <name type="common">Marine rotifer</name>
    <name type="synonym">Brachionus muelleri</name>
    <dbReference type="NCBI Taxonomy" id="10195"/>
    <lineage>
        <taxon>Eukaryota</taxon>
        <taxon>Metazoa</taxon>
        <taxon>Spiralia</taxon>
        <taxon>Gnathifera</taxon>
        <taxon>Rotifera</taxon>
        <taxon>Eurotatoria</taxon>
        <taxon>Monogononta</taxon>
        <taxon>Pseudotrocha</taxon>
        <taxon>Ploima</taxon>
        <taxon>Brachionidae</taxon>
        <taxon>Brachionus</taxon>
    </lineage>
</organism>
<keyword evidence="3 9" id="KW-0813">Transport</keyword>
<evidence type="ECO:0000313" key="12">
    <source>
        <dbReference type="EMBL" id="RNA09035.1"/>
    </source>
</evidence>